<reference evidence="2" key="1">
    <citation type="journal article" date="2020" name="Stud. Mycol.">
        <title>101 Dothideomycetes genomes: a test case for predicting lifestyles and emergence of pathogens.</title>
        <authorList>
            <person name="Haridas S."/>
            <person name="Albert R."/>
            <person name="Binder M."/>
            <person name="Bloem J."/>
            <person name="Labutti K."/>
            <person name="Salamov A."/>
            <person name="Andreopoulos B."/>
            <person name="Baker S."/>
            <person name="Barry K."/>
            <person name="Bills G."/>
            <person name="Bluhm B."/>
            <person name="Cannon C."/>
            <person name="Castanera R."/>
            <person name="Culley D."/>
            <person name="Daum C."/>
            <person name="Ezra D."/>
            <person name="Gonzalez J."/>
            <person name="Henrissat B."/>
            <person name="Kuo A."/>
            <person name="Liang C."/>
            <person name="Lipzen A."/>
            <person name="Lutzoni F."/>
            <person name="Magnuson J."/>
            <person name="Mondo S."/>
            <person name="Nolan M."/>
            <person name="Ohm R."/>
            <person name="Pangilinan J."/>
            <person name="Park H.-J."/>
            <person name="Ramirez L."/>
            <person name="Alfaro M."/>
            <person name="Sun H."/>
            <person name="Tritt A."/>
            <person name="Yoshinaga Y."/>
            <person name="Zwiers L.-H."/>
            <person name="Turgeon B."/>
            <person name="Goodwin S."/>
            <person name="Spatafora J."/>
            <person name="Crous P."/>
            <person name="Grigoriev I."/>
        </authorList>
    </citation>
    <scope>NUCLEOTIDE SEQUENCE</scope>
    <source>
        <strain evidence="2">CBS 113979</strain>
    </source>
</reference>
<dbReference type="AlphaFoldDB" id="A0A6G1HAK6"/>
<sequence>MAPKSKTKVIENPTKTRLKPSKNPLSSNSVTQTKAAAGEMSFEVPTKESSRRKKAVVKINSAMTPSPFLDEKTMEKIIASRKASLSAS</sequence>
<organism evidence="2 3">
    <name type="scientific">Aulographum hederae CBS 113979</name>
    <dbReference type="NCBI Taxonomy" id="1176131"/>
    <lineage>
        <taxon>Eukaryota</taxon>
        <taxon>Fungi</taxon>
        <taxon>Dikarya</taxon>
        <taxon>Ascomycota</taxon>
        <taxon>Pezizomycotina</taxon>
        <taxon>Dothideomycetes</taxon>
        <taxon>Pleosporomycetidae</taxon>
        <taxon>Aulographales</taxon>
        <taxon>Aulographaceae</taxon>
    </lineage>
</organism>
<accession>A0A6G1HAK6</accession>
<proteinExistence type="predicted"/>
<evidence type="ECO:0000313" key="2">
    <source>
        <dbReference type="EMBL" id="KAF1990241.1"/>
    </source>
</evidence>
<gene>
    <name evidence="2" type="ORF">K402DRAFT_417705</name>
</gene>
<name>A0A6G1HAK6_9PEZI</name>
<feature type="compositionally biased region" description="Polar residues" evidence="1">
    <location>
        <begin position="23"/>
        <end position="34"/>
    </location>
</feature>
<evidence type="ECO:0000313" key="3">
    <source>
        <dbReference type="Proteomes" id="UP000800041"/>
    </source>
</evidence>
<protein>
    <submittedName>
        <fullName evidence="2">Uncharacterized protein</fullName>
    </submittedName>
</protein>
<dbReference type="Proteomes" id="UP000800041">
    <property type="component" value="Unassembled WGS sequence"/>
</dbReference>
<dbReference type="EMBL" id="ML977142">
    <property type="protein sequence ID" value="KAF1990241.1"/>
    <property type="molecule type" value="Genomic_DNA"/>
</dbReference>
<keyword evidence="3" id="KW-1185">Reference proteome</keyword>
<feature type="region of interest" description="Disordered" evidence="1">
    <location>
        <begin position="1"/>
        <end position="49"/>
    </location>
</feature>
<evidence type="ECO:0000256" key="1">
    <source>
        <dbReference type="SAM" id="MobiDB-lite"/>
    </source>
</evidence>